<organism evidence="2 3">
    <name type="scientific">Tritrichomonas foetus</name>
    <dbReference type="NCBI Taxonomy" id="1144522"/>
    <lineage>
        <taxon>Eukaryota</taxon>
        <taxon>Metamonada</taxon>
        <taxon>Parabasalia</taxon>
        <taxon>Tritrichomonadida</taxon>
        <taxon>Tritrichomonadidae</taxon>
        <taxon>Tritrichomonas</taxon>
    </lineage>
</organism>
<dbReference type="InterPro" id="IPR018845">
    <property type="entry name" value="Initiator-bd"/>
</dbReference>
<feature type="domain" description="Initiator binding" evidence="1">
    <location>
        <begin position="26"/>
        <end position="151"/>
    </location>
</feature>
<dbReference type="AlphaFoldDB" id="A0A1J4K4Z6"/>
<dbReference type="GeneID" id="94827681"/>
<dbReference type="OrthoDB" id="10490413at2759"/>
<proteinExistence type="predicted"/>
<name>A0A1J4K4Z6_9EUKA</name>
<gene>
    <name evidence="2" type="ORF">TRFO_06244</name>
</gene>
<dbReference type="Proteomes" id="UP000179807">
    <property type="component" value="Unassembled WGS sequence"/>
</dbReference>
<accession>A0A1J4K4Z6</accession>
<keyword evidence="3" id="KW-1185">Reference proteome</keyword>
<dbReference type="EMBL" id="MLAK01000782">
    <property type="protein sequence ID" value="OHT04788.1"/>
    <property type="molecule type" value="Genomic_DNA"/>
</dbReference>
<dbReference type="Pfam" id="PF10416">
    <property type="entry name" value="IBD"/>
    <property type="match status" value="1"/>
</dbReference>
<dbReference type="VEuPathDB" id="TrichDB:TRFO_06244"/>
<dbReference type="RefSeq" id="XP_068357924.1">
    <property type="nucleotide sequence ID" value="XM_068492977.1"/>
</dbReference>
<evidence type="ECO:0000313" key="3">
    <source>
        <dbReference type="Proteomes" id="UP000179807"/>
    </source>
</evidence>
<protein>
    <recommendedName>
        <fullName evidence="1">Initiator binding domain-containing protein</fullName>
    </recommendedName>
</protein>
<sequence length="255" mass="28937">MAEKEEAQPSQSTPALPEFYNLLSDSDKEGYNQLRTTLSSRNCRNRRNKRLETFSEMLNAIQTFALRNDDSDWKRCLVCGVLWLSNGIAINTRQMRLLIDKCKSSINGSLHRMGYSAVMCRGDTSNQIVELIPMLKNNFPELRQWTVRQMNAWTPQPSLMHTDSVPPIKASASISPQPQPQTYFNMPTSQSIPSGFVDSMISSPQDEMHQSASFFDDPFALPLQEWVTSPPQSPQSTQEMTDLFTTDFTTDFSGF</sequence>
<reference evidence="2" key="1">
    <citation type="submission" date="2016-10" db="EMBL/GenBank/DDBJ databases">
        <authorList>
            <person name="Benchimol M."/>
            <person name="Almeida L.G."/>
            <person name="Vasconcelos A.T."/>
            <person name="Perreira-Neves A."/>
            <person name="Rosa I.A."/>
            <person name="Tasca T."/>
            <person name="Bogo M.R."/>
            <person name="de Souza W."/>
        </authorList>
    </citation>
    <scope>NUCLEOTIDE SEQUENCE [LARGE SCALE GENOMIC DNA]</scope>
    <source>
        <strain evidence="2">K</strain>
    </source>
</reference>
<evidence type="ECO:0000313" key="2">
    <source>
        <dbReference type="EMBL" id="OHT04788.1"/>
    </source>
</evidence>
<comment type="caution">
    <text evidence="2">The sequence shown here is derived from an EMBL/GenBank/DDBJ whole genome shotgun (WGS) entry which is preliminary data.</text>
</comment>
<evidence type="ECO:0000259" key="1">
    <source>
        <dbReference type="Pfam" id="PF10416"/>
    </source>
</evidence>